<sequence length="321" mass="33033">MAAALPRVPPAGRGRSAAARAGLGGSSQWAAARACPRPLPTPSLWGPALGPALPLGCVRASHWWRRGCRGAVIGRAAGRGAAGGGDWPCGGAGRPAGCGGGGGGSRAVCRRLSGAGLWEVLGRAQGLLFDCDGVLWAGERAVPGAPELLERLRRSGKAALFVSNNSRRSVAELERRFSRLGFRGVRAEHVFSSALCSALFLRQRLLGGGGNGSGAGRVFVLGGEGLRGEVRDAGLRLAGEGEPAPGEPVRAVLVGYDDQFTFAKLAQACGYLRDPQCLLVATDPDPWHPLSDGQRTPGEPAPRPGGRGCWRGGLGWGSLSE</sequence>
<dbReference type="SUPFAM" id="SSF56784">
    <property type="entry name" value="HAD-like"/>
    <property type="match status" value="1"/>
</dbReference>
<evidence type="ECO:0000256" key="2">
    <source>
        <dbReference type="ARBA" id="ARBA00004514"/>
    </source>
</evidence>
<gene>
    <name evidence="7" type="ORF">DV515_00009121</name>
</gene>
<evidence type="ECO:0000256" key="3">
    <source>
        <dbReference type="ARBA" id="ARBA00022475"/>
    </source>
</evidence>
<dbReference type="PANTHER" id="PTHR19288">
    <property type="entry name" value="4-NITROPHENYLPHOSPHATASE-RELATED"/>
    <property type="match status" value="1"/>
</dbReference>
<dbReference type="GO" id="GO:0005886">
    <property type="term" value="C:plasma membrane"/>
    <property type="evidence" value="ECO:0007669"/>
    <property type="project" value="UniProtKB-SubCell"/>
</dbReference>
<comment type="caution">
    <text evidence="7">The sequence shown here is derived from an EMBL/GenBank/DDBJ whole genome shotgun (WGS) entry which is preliminary data.</text>
</comment>
<dbReference type="Pfam" id="PF13344">
    <property type="entry name" value="Hydrolase_6"/>
    <property type="match status" value="1"/>
</dbReference>
<accession>A0A3L8SCV7</accession>
<dbReference type="Gene3D" id="3.40.50.1000">
    <property type="entry name" value="HAD superfamily/HAD-like"/>
    <property type="match status" value="2"/>
</dbReference>
<dbReference type="PANTHER" id="PTHR19288:SF94">
    <property type="entry name" value="CHRONOPHIN"/>
    <property type="match status" value="1"/>
</dbReference>
<protein>
    <submittedName>
        <fullName evidence="7">Uncharacterized protein</fullName>
    </submittedName>
</protein>
<keyword evidence="5" id="KW-0472">Membrane</keyword>
<feature type="compositionally biased region" description="Gly residues" evidence="6">
    <location>
        <begin position="305"/>
        <end position="321"/>
    </location>
</feature>
<evidence type="ECO:0000256" key="4">
    <source>
        <dbReference type="ARBA" id="ARBA00022490"/>
    </source>
</evidence>
<dbReference type="InterPro" id="IPR036412">
    <property type="entry name" value="HAD-like_sf"/>
</dbReference>
<evidence type="ECO:0000256" key="5">
    <source>
        <dbReference type="ARBA" id="ARBA00023136"/>
    </source>
</evidence>
<organism evidence="7 8">
    <name type="scientific">Chloebia gouldiae</name>
    <name type="common">Gouldian finch</name>
    <name type="synonym">Erythrura gouldiae</name>
    <dbReference type="NCBI Taxonomy" id="44316"/>
    <lineage>
        <taxon>Eukaryota</taxon>
        <taxon>Metazoa</taxon>
        <taxon>Chordata</taxon>
        <taxon>Craniata</taxon>
        <taxon>Vertebrata</taxon>
        <taxon>Euteleostomi</taxon>
        <taxon>Archelosauria</taxon>
        <taxon>Archosauria</taxon>
        <taxon>Dinosauria</taxon>
        <taxon>Saurischia</taxon>
        <taxon>Theropoda</taxon>
        <taxon>Coelurosauria</taxon>
        <taxon>Aves</taxon>
        <taxon>Neognathae</taxon>
        <taxon>Neoaves</taxon>
        <taxon>Telluraves</taxon>
        <taxon>Australaves</taxon>
        <taxon>Passeriformes</taxon>
        <taxon>Passeroidea</taxon>
        <taxon>Passeridae</taxon>
        <taxon>Chloebia</taxon>
    </lineage>
</organism>
<dbReference type="EMBL" id="QUSF01000028">
    <property type="protein sequence ID" value="RLW00257.1"/>
    <property type="molecule type" value="Genomic_DNA"/>
</dbReference>
<proteinExistence type="predicted"/>
<reference evidence="7 8" key="1">
    <citation type="journal article" date="2018" name="Proc. R. Soc. B">
        <title>A non-coding region near Follistatin controls head colour polymorphism in the Gouldian finch.</title>
        <authorList>
            <person name="Toomey M.B."/>
            <person name="Marques C.I."/>
            <person name="Andrade P."/>
            <person name="Araujo P.M."/>
            <person name="Sabatino S."/>
            <person name="Gazda M.A."/>
            <person name="Afonso S."/>
            <person name="Lopes R.J."/>
            <person name="Corbo J.C."/>
            <person name="Carneiro M."/>
        </authorList>
    </citation>
    <scope>NUCLEOTIDE SEQUENCE [LARGE SCALE GENOMIC DNA]</scope>
    <source>
        <strain evidence="7">Red01</strain>
        <tissue evidence="7">Muscle</tissue>
    </source>
</reference>
<evidence type="ECO:0000313" key="8">
    <source>
        <dbReference type="Proteomes" id="UP000276834"/>
    </source>
</evidence>
<dbReference type="AlphaFoldDB" id="A0A3L8SCV7"/>
<dbReference type="Proteomes" id="UP000276834">
    <property type="component" value="Unassembled WGS sequence"/>
</dbReference>
<evidence type="ECO:0000256" key="6">
    <source>
        <dbReference type="SAM" id="MobiDB-lite"/>
    </source>
</evidence>
<keyword evidence="3" id="KW-1003">Cell membrane</keyword>
<feature type="compositionally biased region" description="Low complexity" evidence="6">
    <location>
        <begin position="11"/>
        <end position="20"/>
    </location>
</feature>
<dbReference type="InterPro" id="IPR023214">
    <property type="entry name" value="HAD_sf"/>
</dbReference>
<dbReference type="OrthoDB" id="413953at2759"/>
<dbReference type="STRING" id="44316.ENSEGOP00005013190"/>
<dbReference type="GO" id="GO:0033883">
    <property type="term" value="F:pyridoxal phosphatase activity"/>
    <property type="evidence" value="ECO:0007669"/>
    <property type="project" value="TreeGrafter"/>
</dbReference>
<evidence type="ECO:0000313" key="7">
    <source>
        <dbReference type="EMBL" id="RLW00257.1"/>
    </source>
</evidence>
<keyword evidence="8" id="KW-1185">Reference proteome</keyword>
<comment type="subcellular location">
    <subcellularLocation>
        <location evidence="1">Cell membrane</location>
        <topology evidence="1">Peripheral membrane protein</topology>
    </subcellularLocation>
    <subcellularLocation>
        <location evidence="2">Cytoplasm</location>
        <location evidence="2">Cytosol</location>
    </subcellularLocation>
</comment>
<keyword evidence="4" id="KW-0963">Cytoplasm</keyword>
<dbReference type="FunFam" id="3.40.50.1000:FF:000163">
    <property type="entry name" value="Pyridoxal phosphate phosphatase"/>
    <property type="match status" value="1"/>
</dbReference>
<feature type="region of interest" description="Disordered" evidence="6">
    <location>
        <begin position="1"/>
        <end position="20"/>
    </location>
</feature>
<dbReference type="GO" id="GO:0005829">
    <property type="term" value="C:cytosol"/>
    <property type="evidence" value="ECO:0007669"/>
    <property type="project" value="UniProtKB-SubCell"/>
</dbReference>
<evidence type="ECO:0000256" key="1">
    <source>
        <dbReference type="ARBA" id="ARBA00004202"/>
    </source>
</evidence>
<name>A0A3L8SCV7_CHLGU</name>
<dbReference type="InterPro" id="IPR006357">
    <property type="entry name" value="HAD-SF_hydro_IIA"/>
</dbReference>
<feature type="region of interest" description="Disordered" evidence="6">
    <location>
        <begin position="288"/>
        <end position="321"/>
    </location>
</feature>